<proteinExistence type="predicted"/>
<sequence length="152" mass="17315">MTSIHGVHGGFDLIENQISHLPNSPWKSIIDLKKPLSQLSINLSSIFTRKVGNGETFSFWNDEWLGNTKLCLLFPRMYVLKTVKGCLISDRCHQLNGSCNFTWAWRRLVRDGLEMEQYRELLGLLVNFVPSSSQDSWICSLGNTLDFSVSSM</sequence>
<accession>A0A2U1KWB0</accession>
<name>A0A2U1KWB0_ARTAN</name>
<organism evidence="1 2">
    <name type="scientific">Artemisia annua</name>
    <name type="common">Sweet wormwood</name>
    <dbReference type="NCBI Taxonomy" id="35608"/>
    <lineage>
        <taxon>Eukaryota</taxon>
        <taxon>Viridiplantae</taxon>
        <taxon>Streptophyta</taxon>
        <taxon>Embryophyta</taxon>
        <taxon>Tracheophyta</taxon>
        <taxon>Spermatophyta</taxon>
        <taxon>Magnoliopsida</taxon>
        <taxon>eudicotyledons</taxon>
        <taxon>Gunneridae</taxon>
        <taxon>Pentapetalae</taxon>
        <taxon>asterids</taxon>
        <taxon>campanulids</taxon>
        <taxon>Asterales</taxon>
        <taxon>Asteraceae</taxon>
        <taxon>Asteroideae</taxon>
        <taxon>Anthemideae</taxon>
        <taxon>Artemisiinae</taxon>
        <taxon>Artemisia</taxon>
    </lineage>
</organism>
<reference evidence="1 2" key="1">
    <citation type="journal article" date="2018" name="Mol. Plant">
        <title>The genome of Artemisia annua provides insight into the evolution of Asteraceae family and artemisinin biosynthesis.</title>
        <authorList>
            <person name="Shen Q."/>
            <person name="Zhang L."/>
            <person name="Liao Z."/>
            <person name="Wang S."/>
            <person name="Yan T."/>
            <person name="Shi P."/>
            <person name="Liu M."/>
            <person name="Fu X."/>
            <person name="Pan Q."/>
            <person name="Wang Y."/>
            <person name="Lv Z."/>
            <person name="Lu X."/>
            <person name="Zhang F."/>
            <person name="Jiang W."/>
            <person name="Ma Y."/>
            <person name="Chen M."/>
            <person name="Hao X."/>
            <person name="Li L."/>
            <person name="Tang Y."/>
            <person name="Lv G."/>
            <person name="Zhou Y."/>
            <person name="Sun X."/>
            <person name="Brodelius P.E."/>
            <person name="Rose J.K.C."/>
            <person name="Tang K."/>
        </authorList>
    </citation>
    <scope>NUCLEOTIDE SEQUENCE [LARGE SCALE GENOMIC DNA]</scope>
    <source>
        <strain evidence="2">cv. Huhao1</strain>
        <tissue evidence="1">Leaf</tissue>
    </source>
</reference>
<comment type="caution">
    <text evidence="1">The sequence shown here is derived from an EMBL/GenBank/DDBJ whole genome shotgun (WGS) entry which is preliminary data.</text>
</comment>
<protein>
    <submittedName>
        <fullName evidence="1">RNA-directed DNA polymerase, eukaryota, Reverse transcriptase zinc-binding domain protein</fullName>
    </submittedName>
</protein>
<gene>
    <name evidence="1" type="ORF">CTI12_AA557890</name>
</gene>
<dbReference type="Proteomes" id="UP000245207">
    <property type="component" value="Unassembled WGS sequence"/>
</dbReference>
<keyword evidence="2" id="KW-1185">Reference proteome</keyword>
<dbReference type="PANTHER" id="PTHR36617:SF5">
    <property type="entry name" value="OS05G0421675 PROTEIN"/>
    <property type="match status" value="1"/>
</dbReference>
<dbReference type="PANTHER" id="PTHR36617">
    <property type="entry name" value="PROTEIN, PUTATIVE-RELATED"/>
    <property type="match status" value="1"/>
</dbReference>
<keyword evidence="1" id="KW-0548">Nucleotidyltransferase</keyword>
<evidence type="ECO:0000313" key="1">
    <source>
        <dbReference type="EMBL" id="PWA41041.1"/>
    </source>
</evidence>
<dbReference type="EMBL" id="PKPP01013360">
    <property type="protein sequence ID" value="PWA41041.1"/>
    <property type="molecule type" value="Genomic_DNA"/>
</dbReference>
<keyword evidence="1" id="KW-0695">RNA-directed DNA polymerase</keyword>
<dbReference type="OrthoDB" id="1736633at2759"/>
<keyword evidence="1" id="KW-0808">Transferase</keyword>
<evidence type="ECO:0000313" key="2">
    <source>
        <dbReference type="Proteomes" id="UP000245207"/>
    </source>
</evidence>
<dbReference type="GO" id="GO:0003964">
    <property type="term" value="F:RNA-directed DNA polymerase activity"/>
    <property type="evidence" value="ECO:0007669"/>
    <property type="project" value="UniProtKB-KW"/>
</dbReference>
<dbReference type="AlphaFoldDB" id="A0A2U1KWB0"/>